<dbReference type="InterPro" id="IPR055975">
    <property type="entry name" value="DUF7553"/>
</dbReference>
<dbReference type="RefSeq" id="WP_245838500.1">
    <property type="nucleotide sequence ID" value="NZ_OBEJ01000001.1"/>
</dbReference>
<protein>
    <submittedName>
        <fullName evidence="1">Uncharacterized protein</fullName>
    </submittedName>
</protein>
<dbReference type="Pfam" id="PF24430">
    <property type="entry name" value="DUF7553"/>
    <property type="match status" value="1"/>
</dbReference>
<reference evidence="2" key="1">
    <citation type="submission" date="2017-09" db="EMBL/GenBank/DDBJ databases">
        <authorList>
            <person name="Varghese N."/>
            <person name="Submissions S."/>
        </authorList>
    </citation>
    <scope>NUCLEOTIDE SEQUENCE [LARGE SCALE GENOMIC DNA]</scope>
    <source>
        <strain evidence="2">DSM 27208</strain>
    </source>
</reference>
<dbReference type="EMBL" id="OBEJ01000001">
    <property type="protein sequence ID" value="SNZ05763.1"/>
    <property type="molecule type" value="Genomic_DNA"/>
</dbReference>
<dbReference type="AlphaFoldDB" id="A0A285NA38"/>
<keyword evidence="2" id="KW-1185">Reference proteome</keyword>
<evidence type="ECO:0000313" key="2">
    <source>
        <dbReference type="Proteomes" id="UP000219453"/>
    </source>
</evidence>
<dbReference type="Proteomes" id="UP000219453">
    <property type="component" value="Unassembled WGS sequence"/>
</dbReference>
<accession>A0A285NA38</accession>
<name>A0A285NA38_NATPI</name>
<sequence>MVNRHFHDARYYLGRTVEHATLGVVETLDPVVAKGRELAGTEDEPEPTRVDRVRTSLHDADERAVEAGRALAGDARRRVRRYRGT</sequence>
<proteinExistence type="predicted"/>
<evidence type="ECO:0000313" key="1">
    <source>
        <dbReference type="EMBL" id="SNZ05763.1"/>
    </source>
</evidence>
<gene>
    <name evidence="1" type="ORF">SAMN06269185_0942</name>
</gene>
<organism evidence="1 2">
    <name type="scientific">Natronoarchaeum philippinense</name>
    <dbReference type="NCBI Taxonomy" id="558529"/>
    <lineage>
        <taxon>Archaea</taxon>
        <taxon>Methanobacteriati</taxon>
        <taxon>Methanobacteriota</taxon>
        <taxon>Stenosarchaea group</taxon>
        <taxon>Halobacteria</taxon>
        <taxon>Halobacteriales</taxon>
        <taxon>Natronoarchaeaceae</taxon>
    </lineage>
</organism>